<dbReference type="OrthoDB" id="5416636at2"/>
<proteinExistence type="inferred from homology"/>
<dbReference type="Proteomes" id="UP000183994">
    <property type="component" value="Unassembled WGS sequence"/>
</dbReference>
<evidence type="ECO:0000256" key="3">
    <source>
        <dbReference type="ARBA" id="ARBA00022679"/>
    </source>
</evidence>
<dbReference type="PANTHER" id="PTHR45833">
    <property type="entry name" value="METHIONINE SYNTHASE"/>
    <property type="match status" value="1"/>
</dbReference>
<accession>A0A1M6R877</accession>
<dbReference type="Pfam" id="PF00809">
    <property type="entry name" value="Pterin_bind"/>
    <property type="match status" value="1"/>
</dbReference>
<evidence type="ECO:0000313" key="5">
    <source>
        <dbReference type="EMBL" id="SHK28652.1"/>
    </source>
</evidence>
<dbReference type="InterPro" id="IPR050554">
    <property type="entry name" value="Met_Synthase/Corrinoid"/>
</dbReference>
<dbReference type="PANTHER" id="PTHR45833:SF2">
    <property type="entry name" value="BIFUNCTIONAL HOMOCYSTEINE S-METHYLTRANSFERASE_5,10-METHYLENETETRAHYDROFOLATE REDUCTASE"/>
    <property type="match status" value="1"/>
</dbReference>
<dbReference type="RefSeq" id="WP_073477280.1">
    <property type="nucleotide sequence ID" value="NZ_FQZU01000021.1"/>
</dbReference>
<evidence type="ECO:0000256" key="1">
    <source>
        <dbReference type="ARBA" id="ARBA00010398"/>
    </source>
</evidence>
<dbReference type="InterPro" id="IPR000489">
    <property type="entry name" value="Pterin-binding_dom"/>
</dbReference>
<dbReference type="GO" id="GO:0042558">
    <property type="term" value="P:pteridine-containing compound metabolic process"/>
    <property type="evidence" value="ECO:0007669"/>
    <property type="project" value="InterPro"/>
</dbReference>
<dbReference type="EMBL" id="FQZU01000021">
    <property type="protein sequence ID" value="SHK28652.1"/>
    <property type="molecule type" value="Genomic_DNA"/>
</dbReference>
<keyword evidence="3 5" id="KW-0808">Transferase</keyword>
<dbReference type="GO" id="GO:0032259">
    <property type="term" value="P:methylation"/>
    <property type="evidence" value="ECO:0007669"/>
    <property type="project" value="UniProtKB-KW"/>
</dbReference>
<evidence type="ECO:0000259" key="4">
    <source>
        <dbReference type="PROSITE" id="PS50972"/>
    </source>
</evidence>
<dbReference type="GO" id="GO:0008705">
    <property type="term" value="F:methionine synthase activity"/>
    <property type="evidence" value="ECO:0007669"/>
    <property type="project" value="TreeGrafter"/>
</dbReference>
<organism evidence="5 6">
    <name type="scientific">Desulfatibacillum alkenivorans DSM 16219</name>
    <dbReference type="NCBI Taxonomy" id="1121393"/>
    <lineage>
        <taxon>Bacteria</taxon>
        <taxon>Pseudomonadati</taxon>
        <taxon>Thermodesulfobacteriota</taxon>
        <taxon>Desulfobacteria</taxon>
        <taxon>Desulfobacterales</taxon>
        <taxon>Desulfatibacillaceae</taxon>
        <taxon>Desulfatibacillum</taxon>
    </lineage>
</organism>
<keyword evidence="6" id="KW-1185">Reference proteome</keyword>
<reference evidence="6" key="1">
    <citation type="submission" date="2016-11" db="EMBL/GenBank/DDBJ databases">
        <authorList>
            <person name="Varghese N."/>
            <person name="Submissions S."/>
        </authorList>
    </citation>
    <scope>NUCLEOTIDE SEQUENCE [LARGE SCALE GENOMIC DNA]</scope>
    <source>
        <strain evidence="6">DSM 16219</strain>
    </source>
</reference>
<evidence type="ECO:0000313" key="6">
    <source>
        <dbReference type="Proteomes" id="UP000183994"/>
    </source>
</evidence>
<dbReference type="AlphaFoldDB" id="A0A1M6R877"/>
<dbReference type="InterPro" id="IPR011005">
    <property type="entry name" value="Dihydropteroate_synth-like_sf"/>
</dbReference>
<gene>
    <name evidence="5" type="ORF">SAMN02745216_03217</name>
</gene>
<evidence type="ECO:0000256" key="2">
    <source>
        <dbReference type="ARBA" id="ARBA00022603"/>
    </source>
</evidence>
<comment type="similarity">
    <text evidence="1">Belongs to the vitamin-B12 dependent methionine synthase family.</text>
</comment>
<keyword evidence="2 5" id="KW-0489">Methyltransferase</keyword>
<protein>
    <submittedName>
        <fullName evidence="5">5-methyltetrahydrofolate corrinoid/iron sulfur protein methyltransferase</fullName>
    </submittedName>
</protein>
<dbReference type="GO" id="GO:0005829">
    <property type="term" value="C:cytosol"/>
    <property type="evidence" value="ECO:0007669"/>
    <property type="project" value="TreeGrafter"/>
</dbReference>
<name>A0A1M6R877_9BACT</name>
<sequence>MFVIADNIQITRYRVEMAVKERNPEPVKQLAAQCREAGAQAIDINTGPLSRQGEEIMQFMVEAVQEACDLPVCLDTVNAQAMEAGLRAAKGPRPIINGISMQPEKLEGILPLAQNYDADLICFLLKPDGHVPKDADSRLALAVELTGILDEAGISRDRVVFDPLAVPLMWDDGGRQAVEVVETVRLLPEVLGFDARVMVGLSNLTTGRPPGPQRQLVEQTYLAMLGGAGLTWVLLNIFNPDTIATARAVDVLSSGGIFSWHF</sequence>
<dbReference type="STRING" id="1121393.SAMN02745216_03217"/>
<dbReference type="SUPFAM" id="SSF51717">
    <property type="entry name" value="Dihydropteroate synthetase-like"/>
    <property type="match status" value="1"/>
</dbReference>
<feature type="domain" description="Pterin-binding" evidence="4">
    <location>
        <begin position="1"/>
        <end position="253"/>
    </location>
</feature>
<dbReference type="PROSITE" id="PS50972">
    <property type="entry name" value="PTERIN_BINDING"/>
    <property type="match status" value="1"/>
</dbReference>
<dbReference type="Gene3D" id="3.20.20.20">
    <property type="entry name" value="Dihydropteroate synthase-like"/>
    <property type="match status" value="1"/>
</dbReference>